<dbReference type="InterPro" id="IPR015421">
    <property type="entry name" value="PyrdxlP-dep_Trfase_major"/>
</dbReference>
<dbReference type="GO" id="GO:0030170">
    <property type="term" value="F:pyridoxal phosphate binding"/>
    <property type="evidence" value="ECO:0007669"/>
    <property type="project" value="InterPro"/>
</dbReference>
<dbReference type="AlphaFoldDB" id="A0A553HLZ2"/>
<comment type="similarity">
    <text evidence="6">Belongs to the class-I pyridoxal-phosphate-dependent aminotransferase family. Alanine aminotransferase subfamily.</text>
</comment>
<protein>
    <recommendedName>
        <fullName evidence="7">Glutamate pyruvate transaminase</fullName>
    </recommendedName>
    <alternativeName>
        <fullName evidence="8">Glutamic--alanine transaminase</fullName>
    </alternativeName>
    <alternativeName>
        <fullName evidence="9">Glutamic--pyruvic transaminase</fullName>
    </alternativeName>
</protein>
<evidence type="ECO:0000313" key="12">
    <source>
        <dbReference type="Proteomes" id="UP000319160"/>
    </source>
</evidence>
<evidence type="ECO:0000259" key="10">
    <source>
        <dbReference type="Pfam" id="PF00155"/>
    </source>
</evidence>
<evidence type="ECO:0000256" key="9">
    <source>
        <dbReference type="ARBA" id="ARBA00080525"/>
    </source>
</evidence>
<evidence type="ECO:0000256" key="8">
    <source>
        <dbReference type="ARBA" id="ARBA00078532"/>
    </source>
</evidence>
<evidence type="ECO:0000256" key="2">
    <source>
        <dbReference type="ARBA" id="ARBA00011738"/>
    </source>
</evidence>
<dbReference type="STRING" id="2512241.A0A553HLZ2"/>
<proteinExistence type="inferred from homology"/>
<dbReference type="OrthoDB" id="1732682at2759"/>
<dbReference type="UniPathway" id="UPA00528">
    <property type="reaction ID" value="UER00586"/>
</dbReference>
<gene>
    <name evidence="11" type="ORF">FHL15_010100</name>
</gene>
<evidence type="ECO:0000256" key="5">
    <source>
        <dbReference type="ARBA" id="ARBA00022898"/>
    </source>
</evidence>
<dbReference type="SUPFAM" id="SSF53383">
    <property type="entry name" value="PLP-dependent transferases"/>
    <property type="match status" value="1"/>
</dbReference>
<dbReference type="PANTHER" id="PTHR11751:SF29">
    <property type="entry name" value="ALANINE TRANSAMINASE"/>
    <property type="match status" value="1"/>
</dbReference>
<dbReference type="FunFam" id="1.10.287.1970:FF:000001">
    <property type="entry name" value="Alanine aminotransferase 2"/>
    <property type="match status" value="1"/>
</dbReference>
<comment type="subunit">
    <text evidence="2">Homodimer.</text>
</comment>
<dbReference type="Gene3D" id="1.10.287.1970">
    <property type="match status" value="1"/>
</dbReference>
<keyword evidence="12" id="KW-1185">Reference proteome</keyword>
<dbReference type="Gene3D" id="3.40.640.10">
    <property type="entry name" value="Type I PLP-dependent aspartate aminotransferase-like (Major domain)"/>
    <property type="match status" value="1"/>
</dbReference>
<dbReference type="InterPro" id="IPR015424">
    <property type="entry name" value="PyrdxlP-dep_Trfase"/>
</dbReference>
<accession>A0A553HLZ2</accession>
<organism evidence="11 12">
    <name type="scientific">Xylaria flabelliformis</name>
    <dbReference type="NCBI Taxonomy" id="2512241"/>
    <lineage>
        <taxon>Eukaryota</taxon>
        <taxon>Fungi</taxon>
        <taxon>Dikarya</taxon>
        <taxon>Ascomycota</taxon>
        <taxon>Pezizomycotina</taxon>
        <taxon>Sordariomycetes</taxon>
        <taxon>Xylariomycetidae</taxon>
        <taxon>Xylariales</taxon>
        <taxon>Xylariaceae</taxon>
        <taxon>Xylaria</taxon>
    </lineage>
</organism>
<dbReference type="Pfam" id="PF00155">
    <property type="entry name" value="Aminotran_1_2"/>
    <property type="match status" value="1"/>
</dbReference>
<keyword evidence="4" id="KW-0808">Transferase</keyword>
<dbReference type="EMBL" id="VFLP01000076">
    <property type="protein sequence ID" value="TRX88978.1"/>
    <property type="molecule type" value="Genomic_DNA"/>
</dbReference>
<keyword evidence="3" id="KW-0032">Aminotransferase</keyword>
<sequence>MAAAAAASAVATPSLILGPAKRITGLGRSTANVSTGPAQRLRPNRRCFILAKYLFAINTPLSSGSLLTTPPPQSRYPHIASRQIQTIVAEPRMPRLSLGNINPHVVEAKYAVRGELAVKSEEYRARLRNGDNSLPFSEVISANIGNPQQLDQKPITFFRQVLSILEYPKLLDNEKVLLDGLGYKPDVLERAKFLLKNLGSVGAYSASAGVPAIKESIAKFLERRDGFPADPAHIYLSAGASSGVNTLLHILTADPTSGILVPIPQYPLYTASLSVLNARCVPYYLDEAANWGTSLETIKEAYNKAKSEGTDVRAIVIINPGNPTGASLPESDIRSVLQFAAEEQLVVLADEVYQTNVFVGKFHSFRQVLLTLQKENPGDIYDGVELASLHSISKGMVGECGHRGGYFDLIGFDKEVEAQIYKFVSIMLCAPVIGQCLVELMVNPPVKGDPSYPLYKEEYDAIFEGLRKRATALYAAFKDMEGVECGEPQGSMYLFPTIHVSPRAAEAAKEEGRTPDEFYCMRLLEATGVCVVPGSGFGQREGSLHFRTTFLAPGTEWVSSIKKFHREFMDKYR</sequence>
<evidence type="ECO:0000256" key="7">
    <source>
        <dbReference type="ARBA" id="ARBA00077894"/>
    </source>
</evidence>
<dbReference type="CDD" id="cd00609">
    <property type="entry name" value="AAT_like"/>
    <property type="match status" value="1"/>
</dbReference>
<evidence type="ECO:0000256" key="3">
    <source>
        <dbReference type="ARBA" id="ARBA00022576"/>
    </source>
</evidence>
<dbReference type="InterPro" id="IPR045088">
    <property type="entry name" value="ALAT1/2-like"/>
</dbReference>
<evidence type="ECO:0000256" key="4">
    <source>
        <dbReference type="ARBA" id="ARBA00022679"/>
    </source>
</evidence>
<dbReference type="InterPro" id="IPR015422">
    <property type="entry name" value="PyrdxlP-dep_Trfase_small"/>
</dbReference>
<dbReference type="PANTHER" id="PTHR11751">
    <property type="entry name" value="ALANINE AMINOTRANSFERASE"/>
    <property type="match status" value="1"/>
</dbReference>
<dbReference type="Proteomes" id="UP000319160">
    <property type="component" value="Unassembled WGS sequence"/>
</dbReference>
<dbReference type="FunFam" id="3.40.640.10:FF:000012">
    <property type="entry name" value="alanine aminotransferase 2"/>
    <property type="match status" value="1"/>
</dbReference>
<evidence type="ECO:0000313" key="11">
    <source>
        <dbReference type="EMBL" id="TRX88978.1"/>
    </source>
</evidence>
<dbReference type="InterPro" id="IPR004839">
    <property type="entry name" value="Aminotransferase_I/II_large"/>
</dbReference>
<evidence type="ECO:0000256" key="1">
    <source>
        <dbReference type="ARBA" id="ARBA00001933"/>
    </source>
</evidence>
<evidence type="ECO:0000256" key="6">
    <source>
        <dbReference type="ARBA" id="ARBA00025785"/>
    </source>
</evidence>
<feature type="domain" description="Aminotransferase class I/classII large" evidence="10">
    <location>
        <begin position="195"/>
        <end position="555"/>
    </location>
</feature>
<keyword evidence="5" id="KW-0663">Pyridoxal phosphate</keyword>
<name>A0A553HLZ2_9PEZI</name>
<comment type="caution">
    <text evidence="11">The sequence shown here is derived from an EMBL/GenBank/DDBJ whole genome shotgun (WGS) entry which is preliminary data.</text>
</comment>
<reference evidence="12" key="1">
    <citation type="submission" date="2019-06" db="EMBL/GenBank/DDBJ databases">
        <title>Draft genome sequence of the griseofulvin-producing fungus Xylaria cubensis strain G536.</title>
        <authorList>
            <person name="Mead M.E."/>
            <person name="Raja H.A."/>
            <person name="Steenwyk J.L."/>
            <person name="Knowles S.L."/>
            <person name="Oberlies N.H."/>
            <person name="Rokas A."/>
        </authorList>
    </citation>
    <scope>NUCLEOTIDE SEQUENCE [LARGE SCALE GENOMIC DNA]</scope>
    <source>
        <strain evidence="12">G536</strain>
    </source>
</reference>
<dbReference type="GO" id="GO:0008483">
    <property type="term" value="F:transaminase activity"/>
    <property type="evidence" value="ECO:0007669"/>
    <property type="project" value="UniProtKB-KW"/>
</dbReference>
<comment type="cofactor">
    <cofactor evidence="1">
        <name>pyridoxal 5'-phosphate</name>
        <dbReference type="ChEBI" id="CHEBI:597326"/>
    </cofactor>
</comment>
<dbReference type="Gene3D" id="3.90.1150.10">
    <property type="entry name" value="Aspartate Aminotransferase, domain 1"/>
    <property type="match status" value="1"/>
</dbReference>
<dbReference type="FunFam" id="3.90.1150.10:FF:000010">
    <property type="entry name" value="Alanine aminotransferase 2"/>
    <property type="match status" value="1"/>
</dbReference>
<dbReference type="GO" id="GO:0042853">
    <property type="term" value="P:L-alanine catabolic process"/>
    <property type="evidence" value="ECO:0007669"/>
    <property type="project" value="UniProtKB-UniPathway"/>
</dbReference>